<evidence type="ECO:0000313" key="2">
    <source>
        <dbReference type="EnsemblPlants" id="AET5Gv21074300.4"/>
    </source>
</evidence>
<dbReference type="AlphaFoldDB" id="A0A453M7B3"/>
<name>A0A453M7B3_AEGTS</name>
<reference evidence="3" key="1">
    <citation type="journal article" date="2014" name="Science">
        <title>Ancient hybridizations among the ancestral genomes of bread wheat.</title>
        <authorList>
            <consortium name="International Wheat Genome Sequencing Consortium,"/>
            <person name="Marcussen T."/>
            <person name="Sandve S.R."/>
            <person name="Heier L."/>
            <person name="Spannagl M."/>
            <person name="Pfeifer M."/>
            <person name="Jakobsen K.S."/>
            <person name="Wulff B.B."/>
            <person name="Steuernagel B."/>
            <person name="Mayer K.F."/>
            <person name="Olsen O.A."/>
        </authorList>
    </citation>
    <scope>NUCLEOTIDE SEQUENCE [LARGE SCALE GENOMIC DNA]</scope>
    <source>
        <strain evidence="3">cv. AL8/78</strain>
    </source>
</reference>
<feature type="coiled-coil region" evidence="1">
    <location>
        <begin position="6"/>
        <end position="40"/>
    </location>
</feature>
<reference evidence="2" key="4">
    <citation type="submission" date="2019-03" db="UniProtKB">
        <authorList>
            <consortium name="EnsemblPlants"/>
        </authorList>
    </citation>
    <scope>IDENTIFICATION</scope>
</reference>
<accession>A0A453M7B3</accession>
<evidence type="ECO:0000313" key="3">
    <source>
        <dbReference type="Proteomes" id="UP000015105"/>
    </source>
</evidence>
<keyword evidence="3" id="KW-1185">Reference proteome</keyword>
<protein>
    <submittedName>
        <fullName evidence="2">Uncharacterized protein</fullName>
    </submittedName>
</protein>
<dbReference type="Gramene" id="AET5Gv21074300.4">
    <property type="protein sequence ID" value="AET5Gv21074300.4"/>
    <property type="gene ID" value="AET5Gv21074300"/>
</dbReference>
<organism evidence="2 3">
    <name type="scientific">Aegilops tauschii subsp. strangulata</name>
    <name type="common">Goatgrass</name>
    <dbReference type="NCBI Taxonomy" id="200361"/>
    <lineage>
        <taxon>Eukaryota</taxon>
        <taxon>Viridiplantae</taxon>
        <taxon>Streptophyta</taxon>
        <taxon>Embryophyta</taxon>
        <taxon>Tracheophyta</taxon>
        <taxon>Spermatophyta</taxon>
        <taxon>Magnoliopsida</taxon>
        <taxon>Liliopsida</taxon>
        <taxon>Poales</taxon>
        <taxon>Poaceae</taxon>
        <taxon>BOP clade</taxon>
        <taxon>Pooideae</taxon>
        <taxon>Triticodae</taxon>
        <taxon>Triticeae</taxon>
        <taxon>Triticinae</taxon>
        <taxon>Aegilops</taxon>
    </lineage>
</organism>
<evidence type="ECO:0000256" key="1">
    <source>
        <dbReference type="SAM" id="Coils"/>
    </source>
</evidence>
<reference evidence="2" key="3">
    <citation type="journal article" date="2017" name="Nature">
        <title>Genome sequence of the progenitor of the wheat D genome Aegilops tauschii.</title>
        <authorList>
            <person name="Luo M.C."/>
            <person name="Gu Y.Q."/>
            <person name="Puiu D."/>
            <person name="Wang H."/>
            <person name="Twardziok S.O."/>
            <person name="Deal K.R."/>
            <person name="Huo N."/>
            <person name="Zhu T."/>
            <person name="Wang L."/>
            <person name="Wang Y."/>
            <person name="McGuire P.E."/>
            <person name="Liu S."/>
            <person name="Long H."/>
            <person name="Ramasamy R.K."/>
            <person name="Rodriguez J.C."/>
            <person name="Van S.L."/>
            <person name="Yuan L."/>
            <person name="Wang Z."/>
            <person name="Xia Z."/>
            <person name="Xiao L."/>
            <person name="Anderson O.D."/>
            <person name="Ouyang S."/>
            <person name="Liang Y."/>
            <person name="Zimin A.V."/>
            <person name="Pertea G."/>
            <person name="Qi P."/>
            <person name="Bennetzen J.L."/>
            <person name="Dai X."/>
            <person name="Dawson M.W."/>
            <person name="Muller H.G."/>
            <person name="Kugler K."/>
            <person name="Rivarola-Duarte L."/>
            <person name="Spannagl M."/>
            <person name="Mayer K.F.X."/>
            <person name="Lu F.H."/>
            <person name="Bevan M.W."/>
            <person name="Leroy P."/>
            <person name="Li P."/>
            <person name="You F.M."/>
            <person name="Sun Q."/>
            <person name="Liu Z."/>
            <person name="Lyons E."/>
            <person name="Wicker T."/>
            <person name="Salzberg S.L."/>
            <person name="Devos K.M."/>
            <person name="Dvorak J."/>
        </authorList>
    </citation>
    <scope>NUCLEOTIDE SEQUENCE [LARGE SCALE GENOMIC DNA]</scope>
    <source>
        <strain evidence="2">cv. AL8/78</strain>
    </source>
</reference>
<dbReference type="EnsemblPlants" id="AET5Gv21074300.4">
    <property type="protein sequence ID" value="AET5Gv21074300.4"/>
    <property type="gene ID" value="AET5Gv21074300"/>
</dbReference>
<reference evidence="3" key="2">
    <citation type="journal article" date="2017" name="Nat. Plants">
        <title>The Aegilops tauschii genome reveals multiple impacts of transposons.</title>
        <authorList>
            <person name="Zhao G."/>
            <person name="Zou C."/>
            <person name="Li K."/>
            <person name="Wang K."/>
            <person name="Li T."/>
            <person name="Gao L."/>
            <person name="Zhang X."/>
            <person name="Wang H."/>
            <person name="Yang Z."/>
            <person name="Liu X."/>
            <person name="Jiang W."/>
            <person name="Mao L."/>
            <person name="Kong X."/>
            <person name="Jiao Y."/>
            <person name="Jia J."/>
        </authorList>
    </citation>
    <scope>NUCLEOTIDE SEQUENCE [LARGE SCALE GENOMIC DNA]</scope>
    <source>
        <strain evidence="3">cv. AL8/78</strain>
    </source>
</reference>
<proteinExistence type="predicted"/>
<dbReference type="Proteomes" id="UP000015105">
    <property type="component" value="Chromosome 5D"/>
</dbReference>
<sequence length="137" mass="15733">AIRKAKSKAEEEAAILKAKAEAEKEEAIKAKAKAAKEERIIKANCCCGSDEDDVPYDKLCHDSDSEEDPDIIMSRIVERWDLFIEEEKVRFPGLKFGDSCEREYTGDSYQREYTGDDQEDSDDEQYYHRLLDEGILV</sequence>
<reference evidence="2" key="5">
    <citation type="journal article" date="2021" name="G3 (Bethesda)">
        <title>Aegilops tauschii genome assembly Aet v5.0 features greater sequence contiguity and improved annotation.</title>
        <authorList>
            <person name="Wang L."/>
            <person name="Zhu T."/>
            <person name="Rodriguez J.C."/>
            <person name="Deal K.R."/>
            <person name="Dubcovsky J."/>
            <person name="McGuire P.E."/>
            <person name="Lux T."/>
            <person name="Spannagl M."/>
            <person name="Mayer K.F.X."/>
            <person name="Baldrich P."/>
            <person name="Meyers B.C."/>
            <person name="Huo N."/>
            <person name="Gu Y.Q."/>
            <person name="Zhou H."/>
            <person name="Devos K.M."/>
            <person name="Bennetzen J.L."/>
            <person name="Unver T."/>
            <person name="Budak H."/>
            <person name="Gulick P.J."/>
            <person name="Galiba G."/>
            <person name="Kalapos B."/>
            <person name="Nelson D.R."/>
            <person name="Li P."/>
            <person name="You F.M."/>
            <person name="Luo M.C."/>
            <person name="Dvorak J."/>
        </authorList>
    </citation>
    <scope>NUCLEOTIDE SEQUENCE [LARGE SCALE GENOMIC DNA]</scope>
    <source>
        <strain evidence="2">cv. AL8/78</strain>
    </source>
</reference>
<keyword evidence="1" id="KW-0175">Coiled coil</keyword>